<reference evidence="3" key="1">
    <citation type="submission" date="2023-03" db="EMBL/GenBank/DDBJ databases">
        <title>Actinoallomurus iriomotensis NBRC 103684.</title>
        <authorList>
            <person name="Ichikawa N."/>
            <person name="Sato H."/>
            <person name="Tonouchi N."/>
        </authorList>
    </citation>
    <scope>NUCLEOTIDE SEQUENCE</scope>
    <source>
        <strain evidence="3">NBRC 103684</strain>
    </source>
</reference>
<evidence type="ECO:0000313" key="4">
    <source>
        <dbReference type="Proteomes" id="UP001165074"/>
    </source>
</evidence>
<keyword evidence="1" id="KW-1133">Transmembrane helix</keyword>
<sequence length="1155" mass="126742">MSKFRRSLFGAAALAGLLLVFSLVTSLATNVASSTRHWPGPLGLIPRYPWWAVLVLFVLTLLFTVWAVFANSSGPIPVSNEDLLAAEERLREHVDNAGIQRSTIEDRAARLPPYPRVLLTAAGEDREAIWKVIAGFTDDAIVPQDLAREWSVSTPAAIDTLPTIGRLIIAELLLAYGQPAAAVEHLRKAVDWGVTPRPYWLVRMAQIEVTPGEDEQARVGRLLAEAEQVDATYPLVMAMKSLMADDWSQALRSLDGWSPPTMWEQETALIFRHAALLGMDRLDDAITALGSTSAEIRSASTLLQLAQLLRTRAVKGTGDSDIADATRAVEVAISARNLRRLWRTDSAEAVAVAAEAAVIAGNHQQVWSLCRPAPDGEATPSEAADSRVLPMAAMGAVLTRRLAQARALLDTAPDGYARLCIEAELASADPSEATSPMAVEAWRAALRAASSDEEKLRALRGLAMEGARDDAALEALRARYPEVVTEVETLSTISAVSGPDADERLRALEPRSSLASVRRAEMLRHDDPEEAAQLLVEANTRWRDPRLLLLALDCCQDAGRWEQASRIAQDALTQIGPQWAGRATVLRRLTDIQSALNDWPKVESACRALLAIDQNDEGARWALANAQYRGGDPQQAWLTLKRAIALPNVDTPMKARLLLDLSRRYADAAEVAGTALAMLHAFPGDQDVHAAAIHSVTMRSDRTELPEEIGFKVTAAWQSFFERYPDSERFTKYTLHDDGNPLADIEEQARRHAKTYREIEDSVRERNYPIGMLEAITGKPYSAIYLYRPLGYHRIVFPGGGDNSIELGLARESITNTCIVDASALYTLSLLPKVAPTLIALLFRPSITDTALRDLVDADDMFGLPSVGTLHYDARLERMVVVETDSDVISRQRTQIRSMLATARDLRRIIHPALIHLQPMRRHRELAWVLTLDAAKHNDASLWADDTGLRAVAHSMGIKTFSTQALLTIAHERQRLGDEALNETTRSLIREYAVDLPYDHNALLEVGAEQGWQPASVAVILSRPASWSNGPRVLQLFKTAFRNAPADSREAWAYAALTGIRDATAPAARDEKLTAFLAMTLSDAWTRPDDAAAIISAIKALMPGEATTLAQDALKRVWTGLGETYPSQHAVIVFLHIISCLDIGLRQYGTNLVLG</sequence>
<dbReference type="Proteomes" id="UP001165074">
    <property type="component" value="Unassembled WGS sequence"/>
</dbReference>
<keyword evidence="4" id="KW-1185">Reference proteome</keyword>
<accession>A0A9W6S0V4</accession>
<evidence type="ECO:0000313" key="3">
    <source>
        <dbReference type="EMBL" id="GLY83365.1"/>
    </source>
</evidence>
<dbReference type="AlphaFoldDB" id="A0A9W6S0V4"/>
<organism evidence="3 4">
    <name type="scientific">Actinoallomurus iriomotensis</name>
    <dbReference type="NCBI Taxonomy" id="478107"/>
    <lineage>
        <taxon>Bacteria</taxon>
        <taxon>Bacillati</taxon>
        <taxon>Actinomycetota</taxon>
        <taxon>Actinomycetes</taxon>
        <taxon>Streptosporangiales</taxon>
        <taxon>Thermomonosporaceae</taxon>
        <taxon>Actinoallomurus</taxon>
    </lineage>
</organism>
<dbReference type="EMBL" id="BSTK01000002">
    <property type="protein sequence ID" value="GLY83365.1"/>
    <property type="molecule type" value="Genomic_DNA"/>
</dbReference>
<proteinExistence type="predicted"/>
<dbReference type="SUPFAM" id="SSF48452">
    <property type="entry name" value="TPR-like"/>
    <property type="match status" value="1"/>
</dbReference>
<name>A0A9W6S0V4_9ACTN</name>
<dbReference type="Pfam" id="PF20698">
    <property type="entry name" value="PIN-TPR-GreABC"/>
    <property type="match status" value="1"/>
</dbReference>
<protein>
    <recommendedName>
        <fullName evidence="2">PIN domain-containing protein</fullName>
    </recommendedName>
</protein>
<feature type="domain" description="PIN" evidence="2">
    <location>
        <begin position="819"/>
        <end position="955"/>
    </location>
</feature>
<dbReference type="Gene3D" id="1.25.40.10">
    <property type="entry name" value="Tetratricopeptide repeat domain"/>
    <property type="match status" value="1"/>
</dbReference>
<keyword evidence="1" id="KW-0812">Transmembrane</keyword>
<comment type="caution">
    <text evidence="3">The sequence shown here is derived from an EMBL/GenBank/DDBJ whole genome shotgun (WGS) entry which is preliminary data.</text>
</comment>
<feature type="transmembrane region" description="Helical" evidence="1">
    <location>
        <begin position="50"/>
        <end position="69"/>
    </location>
</feature>
<keyword evidence="1" id="KW-0472">Membrane</keyword>
<gene>
    <name evidence="3" type="ORF">Airi02_012950</name>
</gene>
<dbReference type="InterPro" id="IPR011990">
    <property type="entry name" value="TPR-like_helical_dom_sf"/>
</dbReference>
<evidence type="ECO:0000259" key="2">
    <source>
        <dbReference type="Pfam" id="PF20698"/>
    </source>
</evidence>
<evidence type="ECO:0000256" key="1">
    <source>
        <dbReference type="SAM" id="Phobius"/>
    </source>
</evidence>
<dbReference type="RefSeq" id="WP_285567631.1">
    <property type="nucleotide sequence ID" value="NZ_BSTK01000002.1"/>
</dbReference>
<dbReference type="InterPro" id="IPR048987">
    <property type="entry name" value="PIN-TPR-GreABC"/>
</dbReference>